<keyword evidence="2" id="KW-1185">Reference proteome</keyword>
<comment type="caution">
    <text evidence="1">The sequence shown here is derived from an EMBL/GenBank/DDBJ whole genome shotgun (WGS) entry which is preliminary data.</text>
</comment>
<sequence>WDSLVEAVGKEMKTAYDKLVTIVWTDACDITRPPEAKEFKQVLTDRLKDISAAKKIIDKRSTKLGTIPQEASEVAEGALDEVSQIASLIAAMTDVCKQCAGEVTDENALKDNLAIMTQRSVKVGRSFWRKLLKSQCHSAAAFHDYPKFALAASNCSDAVKAPVDTTSEAEETVGHKHLKGQLSLILQVLAPEESDRAALASALEEFEQRQDDDEGLPMILAMKKSLMIANALEVLEGRQSEVQADKLLTSAHAAIAEAKACFDTVLDGAAFKSSIGKALSCMGALRSGKLSKRQAATLAELHAKIDTMIIDAMNKFMERLVGGVLEPRDGAAAVAALEACSFKSYLPESTALVGERVWAHSSKVLPLLSALAHMAKIQGASGDRMFDATFMSKATAVSELIANEKVGFNDGIMSKLAVLEK</sequence>
<name>A0ABN9Q7R1_9DINO</name>
<dbReference type="EMBL" id="CAUYUJ010002669">
    <property type="protein sequence ID" value="CAK0801820.1"/>
    <property type="molecule type" value="Genomic_DNA"/>
</dbReference>
<dbReference type="Proteomes" id="UP001189429">
    <property type="component" value="Unassembled WGS sequence"/>
</dbReference>
<protein>
    <submittedName>
        <fullName evidence="1">Uncharacterized protein</fullName>
    </submittedName>
</protein>
<evidence type="ECO:0000313" key="1">
    <source>
        <dbReference type="EMBL" id="CAK0801820.1"/>
    </source>
</evidence>
<proteinExistence type="predicted"/>
<accession>A0ABN9Q7R1</accession>
<evidence type="ECO:0000313" key="2">
    <source>
        <dbReference type="Proteomes" id="UP001189429"/>
    </source>
</evidence>
<reference evidence="1" key="1">
    <citation type="submission" date="2023-10" db="EMBL/GenBank/DDBJ databases">
        <authorList>
            <person name="Chen Y."/>
            <person name="Shah S."/>
            <person name="Dougan E. K."/>
            <person name="Thang M."/>
            <person name="Chan C."/>
        </authorList>
    </citation>
    <scope>NUCLEOTIDE SEQUENCE [LARGE SCALE GENOMIC DNA]</scope>
</reference>
<organism evidence="1 2">
    <name type="scientific">Prorocentrum cordatum</name>
    <dbReference type="NCBI Taxonomy" id="2364126"/>
    <lineage>
        <taxon>Eukaryota</taxon>
        <taxon>Sar</taxon>
        <taxon>Alveolata</taxon>
        <taxon>Dinophyceae</taxon>
        <taxon>Prorocentrales</taxon>
        <taxon>Prorocentraceae</taxon>
        <taxon>Prorocentrum</taxon>
    </lineage>
</organism>
<feature type="non-terminal residue" evidence="1">
    <location>
        <position position="421"/>
    </location>
</feature>
<feature type="non-terminal residue" evidence="1">
    <location>
        <position position="1"/>
    </location>
</feature>
<gene>
    <name evidence="1" type="ORF">PCOR1329_LOCUS9551</name>
</gene>